<evidence type="ECO:0000313" key="3">
    <source>
        <dbReference type="EMBL" id="SFC13216.1"/>
    </source>
</evidence>
<evidence type="ECO:0000259" key="2">
    <source>
        <dbReference type="Pfam" id="PF01345"/>
    </source>
</evidence>
<gene>
    <name evidence="3" type="ORF">SAMN05421747_1053</name>
</gene>
<dbReference type="SUPFAM" id="SSF48726">
    <property type="entry name" value="Immunoglobulin"/>
    <property type="match status" value="1"/>
</dbReference>
<sequence length="314" mass="34063">MVRKYISALLLLMSAATLTAQQGQSVHLVQGNSVILRADATNARSYLWFRDGEPINGFHDQRLTVAEAGTYTVMALGNDCNSDMSDPVEVTMDADGGGPVTVDMHIRNTPDQPTVLVGSTFSYQLFVVNNGAHIATGVTVKAVLPQQVLYESIIGSYAGQTAYNAPARELTWLPGDIAPGQSQTLTIGVRAESEGNTSQLAIVASSETDTNPADNEAVAMVEIIALSIPNTFTPNGDGLNDQFRIRGLELFPENRIVIFNRWGNEVFKASPYKGDWDGGGLAEGTYYYAFECRLHTGRWQTFKGFITIIRTASN</sequence>
<dbReference type="NCBIfam" id="TIGR04131">
    <property type="entry name" value="Bac_Flav_CTERM"/>
    <property type="match status" value="1"/>
</dbReference>
<protein>
    <submittedName>
        <fullName evidence="3">Conserved repeat domain-containing protein/gliding motility-associated C-terminal domain-containing protein</fullName>
    </submittedName>
</protein>
<feature type="domain" description="DUF11" evidence="2">
    <location>
        <begin position="103"/>
        <end position="220"/>
    </location>
</feature>
<dbReference type="PANTHER" id="PTHR34819">
    <property type="entry name" value="LARGE CYSTEINE-RICH PERIPLASMIC PROTEIN OMCB"/>
    <property type="match status" value="1"/>
</dbReference>
<feature type="signal peptide" evidence="1">
    <location>
        <begin position="1"/>
        <end position="20"/>
    </location>
</feature>
<name>A0A1I1GNZ6_9SPHI</name>
<dbReference type="STRING" id="623281.SAMN05421747_1053"/>
<proteinExistence type="predicted"/>
<keyword evidence="4" id="KW-1185">Reference proteome</keyword>
<dbReference type="InterPro" id="IPR051172">
    <property type="entry name" value="Chlamydia_OmcB"/>
</dbReference>
<dbReference type="RefSeq" id="WP_090972733.1">
    <property type="nucleotide sequence ID" value="NZ_FOLL01000005.1"/>
</dbReference>
<dbReference type="InterPro" id="IPR013783">
    <property type="entry name" value="Ig-like_fold"/>
</dbReference>
<dbReference type="PANTHER" id="PTHR34819:SF3">
    <property type="entry name" value="CELL SURFACE PROTEIN"/>
    <property type="match status" value="1"/>
</dbReference>
<evidence type="ECO:0000256" key="1">
    <source>
        <dbReference type="SAM" id="SignalP"/>
    </source>
</evidence>
<accession>A0A1I1GNZ6</accession>
<dbReference type="Pfam" id="PF13585">
    <property type="entry name" value="CHU_C"/>
    <property type="match status" value="1"/>
</dbReference>
<feature type="chain" id="PRO_5011686833" evidence="1">
    <location>
        <begin position="21"/>
        <end position="314"/>
    </location>
</feature>
<keyword evidence="1" id="KW-0732">Signal</keyword>
<reference evidence="3 4" key="1">
    <citation type="submission" date="2016-10" db="EMBL/GenBank/DDBJ databases">
        <authorList>
            <person name="de Groot N.N."/>
        </authorList>
    </citation>
    <scope>NUCLEOTIDE SEQUENCE [LARGE SCALE GENOMIC DNA]</scope>
    <source>
        <strain evidence="3 4">DSM 22900</strain>
    </source>
</reference>
<dbReference type="InterPro" id="IPR026341">
    <property type="entry name" value="T9SS_type_B"/>
</dbReference>
<organism evidence="3 4">
    <name type="scientific">Parapedobacter composti</name>
    <dbReference type="NCBI Taxonomy" id="623281"/>
    <lineage>
        <taxon>Bacteria</taxon>
        <taxon>Pseudomonadati</taxon>
        <taxon>Bacteroidota</taxon>
        <taxon>Sphingobacteriia</taxon>
        <taxon>Sphingobacteriales</taxon>
        <taxon>Sphingobacteriaceae</taxon>
        <taxon>Parapedobacter</taxon>
    </lineage>
</organism>
<dbReference type="OrthoDB" id="9765926at2"/>
<dbReference type="Proteomes" id="UP000199577">
    <property type="component" value="Unassembled WGS sequence"/>
</dbReference>
<evidence type="ECO:0000313" key="4">
    <source>
        <dbReference type="Proteomes" id="UP000199577"/>
    </source>
</evidence>
<dbReference type="Pfam" id="PF01345">
    <property type="entry name" value="DUF11"/>
    <property type="match status" value="1"/>
</dbReference>
<dbReference type="InterPro" id="IPR001434">
    <property type="entry name" value="OmcB-like_DUF11"/>
</dbReference>
<dbReference type="Gene3D" id="2.60.40.10">
    <property type="entry name" value="Immunoglobulins"/>
    <property type="match status" value="2"/>
</dbReference>
<dbReference type="EMBL" id="FOLL01000005">
    <property type="protein sequence ID" value="SFC13216.1"/>
    <property type="molecule type" value="Genomic_DNA"/>
</dbReference>
<dbReference type="InterPro" id="IPR036179">
    <property type="entry name" value="Ig-like_dom_sf"/>
</dbReference>
<dbReference type="AlphaFoldDB" id="A0A1I1GNZ6"/>